<dbReference type="AlphaFoldDB" id="A0A921HM85"/>
<proteinExistence type="predicted"/>
<dbReference type="PANTHER" id="PTHR10000:SF23">
    <property type="entry name" value="5-AMINO-6-(5-PHOSPHO-D-RIBITYLAMINO)URACIL PHOSPHATASE YITU"/>
    <property type="match status" value="1"/>
</dbReference>
<protein>
    <submittedName>
        <fullName evidence="1">Cof-type HAD-IIB family hydrolase</fullName>
    </submittedName>
</protein>
<dbReference type="NCBIfam" id="TIGR01484">
    <property type="entry name" value="HAD-SF-IIB"/>
    <property type="match status" value="1"/>
</dbReference>
<dbReference type="PANTHER" id="PTHR10000">
    <property type="entry name" value="PHOSPHOSERINE PHOSPHATASE"/>
    <property type="match status" value="1"/>
</dbReference>
<dbReference type="SFLD" id="SFLDG01140">
    <property type="entry name" value="C2.B:_Phosphomannomutase_and_P"/>
    <property type="match status" value="1"/>
</dbReference>
<dbReference type="Gene3D" id="3.30.1240.10">
    <property type="match status" value="1"/>
</dbReference>
<dbReference type="InterPro" id="IPR023214">
    <property type="entry name" value="HAD_sf"/>
</dbReference>
<dbReference type="Pfam" id="PF08282">
    <property type="entry name" value="Hydrolase_3"/>
    <property type="match status" value="1"/>
</dbReference>
<keyword evidence="1" id="KW-0378">Hydrolase</keyword>
<dbReference type="Gene3D" id="3.40.50.1000">
    <property type="entry name" value="HAD superfamily/HAD-like"/>
    <property type="match status" value="1"/>
</dbReference>
<comment type="caution">
    <text evidence="1">The sequence shown here is derived from an EMBL/GenBank/DDBJ whole genome shotgun (WGS) entry which is preliminary data.</text>
</comment>
<accession>A0A921HM85</accession>
<name>A0A921HM85_9FIRM</name>
<evidence type="ECO:0000313" key="1">
    <source>
        <dbReference type="EMBL" id="HJF84182.1"/>
    </source>
</evidence>
<dbReference type="SUPFAM" id="SSF56784">
    <property type="entry name" value="HAD-like"/>
    <property type="match status" value="1"/>
</dbReference>
<gene>
    <name evidence="1" type="ORF">K8V65_00745</name>
</gene>
<dbReference type="SFLD" id="SFLDS00003">
    <property type="entry name" value="Haloacid_Dehalogenase"/>
    <property type="match status" value="1"/>
</dbReference>
<dbReference type="GO" id="GO:0005829">
    <property type="term" value="C:cytosol"/>
    <property type="evidence" value="ECO:0007669"/>
    <property type="project" value="TreeGrafter"/>
</dbReference>
<dbReference type="NCBIfam" id="TIGR00099">
    <property type="entry name" value="Cof-subfamily"/>
    <property type="match status" value="1"/>
</dbReference>
<reference evidence="1" key="1">
    <citation type="journal article" date="2021" name="PeerJ">
        <title>Extensive microbial diversity within the chicken gut microbiome revealed by metagenomics and culture.</title>
        <authorList>
            <person name="Gilroy R."/>
            <person name="Ravi A."/>
            <person name="Getino M."/>
            <person name="Pursley I."/>
            <person name="Horton D.L."/>
            <person name="Alikhan N.F."/>
            <person name="Baker D."/>
            <person name="Gharbi K."/>
            <person name="Hall N."/>
            <person name="Watson M."/>
            <person name="Adriaenssens E.M."/>
            <person name="Foster-Nyarko E."/>
            <person name="Jarju S."/>
            <person name="Secka A."/>
            <person name="Antonio M."/>
            <person name="Oren A."/>
            <person name="Chaudhuri R.R."/>
            <person name="La Ragione R."/>
            <person name="Hildebrand F."/>
            <person name="Pallen M.J."/>
        </authorList>
    </citation>
    <scope>NUCLEOTIDE SEQUENCE</scope>
    <source>
        <strain evidence="1">7318</strain>
    </source>
</reference>
<dbReference type="EMBL" id="DYVR01000021">
    <property type="protein sequence ID" value="HJF84182.1"/>
    <property type="molecule type" value="Genomic_DNA"/>
</dbReference>
<dbReference type="SFLD" id="SFLDG01144">
    <property type="entry name" value="C2.B.4:_PGP_Like"/>
    <property type="match status" value="1"/>
</dbReference>
<organism evidence="1 2">
    <name type="scientific">Megamonas hypermegale</name>
    <dbReference type="NCBI Taxonomy" id="158847"/>
    <lineage>
        <taxon>Bacteria</taxon>
        <taxon>Bacillati</taxon>
        <taxon>Bacillota</taxon>
        <taxon>Negativicutes</taxon>
        <taxon>Selenomonadales</taxon>
        <taxon>Selenomonadaceae</taxon>
        <taxon>Megamonas</taxon>
    </lineage>
</organism>
<dbReference type="CDD" id="cd07516">
    <property type="entry name" value="HAD_Pase"/>
    <property type="match status" value="1"/>
</dbReference>
<sequence length="265" mass="29255">MAIKLIALDMDNTLLNRQKLVSDKNAEAVQKAMQKGVYVTIATGRMPASASYFARNLGMNCPVVSCNGGVVKPLDGGEPIFEAHFLPETLLELMNLCYEKNWYIRWYINDTIYVRYKDERMFPAYRTTKGLNIVEVGDDYAKYAANVTQLVICDINGKIQSIYDYVAEHFQGKIGLQQNTGFTMDVTPPGINKAVGLSKLADYLGIKQAEVMAAGDGDNDLDMIKYAGVGVAMENAIADLKEVASFITKDCDDNGIAYAIEKLVL</sequence>
<evidence type="ECO:0000313" key="2">
    <source>
        <dbReference type="Proteomes" id="UP000780768"/>
    </source>
</evidence>
<dbReference type="InterPro" id="IPR000150">
    <property type="entry name" value="Cof"/>
</dbReference>
<reference evidence="1" key="2">
    <citation type="submission" date="2021-09" db="EMBL/GenBank/DDBJ databases">
        <authorList>
            <person name="Gilroy R."/>
        </authorList>
    </citation>
    <scope>NUCLEOTIDE SEQUENCE</scope>
    <source>
        <strain evidence="1">7318</strain>
    </source>
</reference>
<dbReference type="GO" id="GO:0016791">
    <property type="term" value="F:phosphatase activity"/>
    <property type="evidence" value="ECO:0007669"/>
    <property type="project" value="UniProtKB-ARBA"/>
</dbReference>
<dbReference type="Proteomes" id="UP000780768">
    <property type="component" value="Unassembled WGS sequence"/>
</dbReference>
<dbReference type="GO" id="GO:0000287">
    <property type="term" value="F:magnesium ion binding"/>
    <property type="evidence" value="ECO:0007669"/>
    <property type="project" value="TreeGrafter"/>
</dbReference>
<dbReference type="InterPro" id="IPR036412">
    <property type="entry name" value="HAD-like_sf"/>
</dbReference>
<dbReference type="InterPro" id="IPR006379">
    <property type="entry name" value="HAD-SF_hydro_IIB"/>
</dbReference>